<accession>A0ABD3A078</accession>
<dbReference type="Gene3D" id="2.40.70.10">
    <property type="entry name" value="Acid Proteases"/>
    <property type="match status" value="1"/>
</dbReference>
<dbReference type="Proteomes" id="UP001630127">
    <property type="component" value="Unassembled WGS sequence"/>
</dbReference>
<dbReference type="AlphaFoldDB" id="A0ABD3A078"/>
<gene>
    <name evidence="2" type="ORF">ACH5RR_013020</name>
</gene>
<reference evidence="2 3" key="1">
    <citation type="submission" date="2024-11" db="EMBL/GenBank/DDBJ databases">
        <title>A near-complete genome assembly of Cinchona calisaya.</title>
        <authorList>
            <person name="Lian D.C."/>
            <person name="Zhao X.W."/>
            <person name="Wei L."/>
        </authorList>
    </citation>
    <scope>NUCLEOTIDE SEQUENCE [LARGE SCALE GENOMIC DNA]</scope>
    <source>
        <tissue evidence="2">Nenye</tissue>
    </source>
</reference>
<comment type="caution">
    <text evidence="2">The sequence shown here is derived from an EMBL/GenBank/DDBJ whole genome shotgun (WGS) entry which is preliminary data.</text>
</comment>
<proteinExistence type="predicted"/>
<evidence type="ECO:0000313" key="3">
    <source>
        <dbReference type="Proteomes" id="UP001630127"/>
    </source>
</evidence>
<organism evidence="2 3">
    <name type="scientific">Cinchona calisaya</name>
    <dbReference type="NCBI Taxonomy" id="153742"/>
    <lineage>
        <taxon>Eukaryota</taxon>
        <taxon>Viridiplantae</taxon>
        <taxon>Streptophyta</taxon>
        <taxon>Embryophyta</taxon>
        <taxon>Tracheophyta</taxon>
        <taxon>Spermatophyta</taxon>
        <taxon>Magnoliopsida</taxon>
        <taxon>eudicotyledons</taxon>
        <taxon>Gunneridae</taxon>
        <taxon>Pentapetalae</taxon>
        <taxon>asterids</taxon>
        <taxon>lamiids</taxon>
        <taxon>Gentianales</taxon>
        <taxon>Rubiaceae</taxon>
        <taxon>Cinchonoideae</taxon>
        <taxon>Cinchoneae</taxon>
        <taxon>Cinchona</taxon>
    </lineage>
</organism>
<feature type="compositionally biased region" description="Basic and acidic residues" evidence="1">
    <location>
        <begin position="90"/>
        <end position="109"/>
    </location>
</feature>
<name>A0ABD3A078_9GENT</name>
<protein>
    <submittedName>
        <fullName evidence="2">Uncharacterized protein</fullName>
    </submittedName>
</protein>
<sequence length="130" mass="14594">MSKAIYDNLGITNAKPTNITLQLVDLSEIKPYVLLKDMLVQEEKLVFPVDFLVLDIGEDNEIPLILGRFEDEVPKVGQGNALKKDVEINEDSKIDLENKPPDDESEMGRIHGSVSQERKDKGLGKRTMSK</sequence>
<dbReference type="PANTHER" id="PTHR33067">
    <property type="entry name" value="RNA-DIRECTED DNA POLYMERASE-RELATED"/>
    <property type="match status" value="1"/>
</dbReference>
<evidence type="ECO:0000313" key="2">
    <source>
        <dbReference type="EMBL" id="KAL3524648.1"/>
    </source>
</evidence>
<dbReference type="EMBL" id="JBJUIK010000006">
    <property type="protein sequence ID" value="KAL3524648.1"/>
    <property type="molecule type" value="Genomic_DNA"/>
</dbReference>
<dbReference type="PANTHER" id="PTHR33067:SF9">
    <property type="entry name" value="RNA-DIRECTED DNA POLYMERASE"/>
    <property type="match status" value="1"/>
</dbReference>
<keyword evidence="3" id="KW-1185">Reference proteome</keyword>
<evidence type="ECO:0000256" key="1">
    <source>
        <dbReference type="SAM" id="MobiDB-lite"/>
    </source>
</evidence>
<dbReference type="InterPro" id="IPR021109">
    <property type="entry name" value="Peptidase_aspartic_dom_sf"/>
</dbReference>
<feature type="region of interest" description="Disordered" evidence="1">
    <location>
        <begin position="90"/>
        <end position="130"/>
    </location>
</feature>